<dbReference type="EMBL" id="AQRA01000002">
    <property type="protein sequence ID" value="EZH75063.1"/>
    <property type="molecule type" value="Genomic_DNA"/>
</dbReference>
<feature type="domain" description="HTH araC/xylS-type" evidence="4">
    <location>
        <begin position="219"/>
        <end position="316"/>
    </location>
</feature>
<dbReference type="STRING" id="1317122.ATO12_10075"/>
<keyword evidence="1" id="KW-0805">Transcription regulation</keyword>
<accession>A0A023BZL3</accession>
<dbReference type="InterPro" id="IPR018060">
    <property type="entry name" value="HTH_AraC"/>
</dbReference>
<dbReference type="PRINTS" id="PR00032">
    <property type="entry name" value="HTHARAC"/>
</dbReference>
<evidence type="ECO:0000313" key="5">
    <source>
        <dbReference type="EMBL" id="EZH75063.1"/>
    </source>
</evidence>
<name>A0A023BZL3_9FLAO</name>
<dbReference type="InterPro" id="IPR003313">
    <property type="entry name" value="AraC-bd"/>
</dbReference>
<organism evidence="5 6">
    <name type="scientific">Aquimarina atlantica</name>
    <dbReference type="NCBI Taxonomy" id="1317122"/>
    <lineage>
        <taxon>Bacteria</taxon>
        <taxon>Pseudomonadati</taxon>
        <taxon>Bacteroidota</taxon>
        <taxon>Flavobacteriia</taxon>
        <taxon>Flavobacteriales</taxon>
        <taxon>Flavobacteriaceae</taxon>
        <taxon>Aquimarina</taxon>
    </lineage>
</organism>
<keyword evidence="2" id="KW-0238">DNA-binding</keyword>
<dbReference type="InterPro" id="IPR020449">
    <property type="entry name" value="Tscrpt_reg_AraC-type_HTH"/>
</dbReference>
<dbReference type="InterPro" id="IPR018062">
    <property type="entry name" value="HTH_AraC-typ_CS"/>
</dbReference>
<keyword evidence="3" id="KW-0804">Transcription</keyword>
<dbReference type="Proteomes" id="UP000023541">
    <property type="component" value="Unassembled WGS sequence"/>
</dbReference>
<dbReference type="PROSITE" id="PS00041">
    <property type="entry name" value="HTH_ARAC_FAMILY_1"/>
    <property type="match status" value="1"/>
</dbReference>
<sequence>MFLLVSLDLPFVYNANLDEGRNLFLVYIHCIFVKIYASIPVSKRFFSAKSLNVFELSLDKWEYPKHSHNFFELIFILKGNGQHILNESIFEYTKGDIFLLTPKDEHEFIISEHTDFGFIKFTEQLFIEKTELVSDLKWRKNLDAVVLHANSIPENIISNPTDRSHVFELFRIIKKEYQTPSLYSRSILLELLGALLIIISRNLNKNVAIPTISEEEKVSDILTYIRQNVLDKDAIRIKKIAATFNMSPSYVSVFIKKHAGISIQQYVIQTKIKMAERLLKQTNLNISEIAQKTGFTDSSHFNKLFKKYTGKNPSDF</sequence>
<dbReference type="PANTHER" id="PTHR43280:SF28">
    <property type="entry name" value="HTH-TYPE TRANSCRIPTIONAL ACTIVATOR RHAS"/>
    <property type="match status" value="1"/>
</dbReference>
<dbReference type="GO" id="GO:0043565">
    <property type="term" value="F:sequence-specific DNA binding"/>
    <property type="evidence" value="ECO:0007669"/>
    <property type="project" value="InterPro"/>
</dbReference>
<dbReference type="PROSITE" id="PS01124">
    <property type="entry name" value="HTH_ARAC_FAMILY_2"/>
    <property type="match status" value="1"/>
</dbReference>
<evidence type="ECO:0000256" key="3">
    <source>
        <dbReference type="ARBA" id="ARBA00023163"/>
    </source>
</evidence>
<dbReference type="RefSeq" id="WP_034240165.1">
    <property type="nucleotide sequence ID" value="NZ_AQRA01000002.1"/>
</dbReference>
<dbReference type="PANTHER" id="PTHR43280">
    <property type="entry name" value="ARAC-FAMILY TRANSCRIPTIONAL REGULATOR"/>
    <property type="match status" value="1"/>
</dbReference>
<dbReference type="InterPro" id="IPR037923">
    <property type="entry name" value="HTH-like"/>
</dbReference>
<protein>
    <recommendedName>
        <fullName evidence="4">HTH araC/xylS-type domain-containing protein</fullName>
    </recommendedName>
</protein>
<dbReference type="Gene3D" id="1.10.10.60">
    <property type="entry name" value="Homeodomain-like"/>
    <property type="match status" value="2"/>
</dbReference>
<dbReference type="Gene3D" id="2.60.120.10">
    <property type="entry name" value="Jelly Rolls"/>
    <property type="match status" value="1"/>
</dbReference>
<reference evidence="5 6" key="1">
    <citation type="submission" date="2014-04" db="EMBL/GenBank/DDBJ databases">
        <title>Aquimarina sp. 22II-S11-z7 Genome Sequencing.</title>
        <authorList>
            <person name="Lai Q."/>
        </authorList>
    </citation>
    <scope>NUCLEOTIDE SEQUENCE [LARGE SCALE GENOMIC DNA]</scope>
    <source>
        <strain evidence="5 6">22II-S11-z7</strain>
    </source>
</reference>
<dbReference type="Pfam" id="PF02311">
    <property type="entry name" value="AraC_binding"/>
    <property type="match status" value="1"/>
</dbReference>
<evidence type="ECO:0000256" key="1">
    <source>
        <dbReference type="ARBA" id="ARBA00023015"/>
    </source>
</evidence>
<keyword evidence="6" id="KW-1185">Reference proteome</keyword>
<dbReference type="SUPFAM" id="SSF46689">
    <property type="entry name" value="Homeodomain-like"/>
    <property type="match status" value="1"/>
</dbReference>
<dbReference type="SUPFAM" id="SSF51215">
    <property type="entry name" value="Regulatory protein AraC"/>
    <property type="match status" value="1"/>
</dbReference>
<gene>
    <name evidence="5" type="ORF">ATO12_10075</name>
</gene>
<evidence type="ECO:0000259" key="4">
    <source>
        <dbReference type="PROSITE" id="PS01124"/>
    </source>
</evidence>
<dbReference type="eggNOG" id="COG2207">
    <property type="taxonomic scope" value="Bacteria"/>
</dbReference>
<dbReference type="GO" id="GO:0003700">
    <property type="term" value="F:DNA-binding transcription factor activity"/>
    <property type="evidence" value="ECO:0007669"/>
    <property type="project" value="InterPro"/>
</dbReference>
<proteinExistence type="predicted"/>
<evidence type="ECO:0000256" key="2">
    <source>
        <dbReference type="ARBA" id="ARBA00023125"/>
    </source>
</evidence>
<evidence type="ECO:0000313" key="6">
    <source>
        <dbReference type="Proteomes" id="UP000023541"/>
    </source>
</evidence>
<comment type="caution">
    <text evidence="5">The sequence shown here is derived from an EMBL/GenBank/DDBJ whole genome shotgun (WGS) entry which is preliminary data.</text>
</comment>
<dbReference type="InterPro" id="IPR014710">
    <property type="entry name" value="RmlC-like_jellyroll"/>
</dbReference>
<dbReference type="SMART" id="SM00342">
    <property type="entry name" value="HTH_ARAC"/>
    <property type="match status" value="1"/>
</dbReference>
<dbReference type="AlphaFoldDB" id="A0A023BZL3"/>
<dbReference type="Pfam" id="PF12833">
    <property type="entry name" value="HTH_18"/>
    <property type="match status" value="1"/>
</dbReference>
<dbReference type="InterPro" id="IPR009057">
    <property type="entry name" value="Homeodomain-like_sf"/>
</dbReference>